<evidence type="ECO:0000313" key="3">
    <source>
        <dbReference type="Proteomes" id="UP000535511"/>
    </source>
</evidence>
<protein>
    <recommendedName>
        <fullName evidence="4">DUF3800 domain-containing protein</fullName>
    </recommendedName>
</protein>
<dbReference type="EMBL" id="JACCBG010000001">
    <property type="protein sequence ID" value="NYD39954.1"/>
    <property type="molecule type" value="Genomic_DNA"/>
</dbReference>
<name>A0A7Y9JD50_9ACTN</name>
<evidence type="ECO:0000313" key="1">
    <source>
        <dbReference type="EMBL" id="NYD39954.1"/>
    </source>
</evidence>
<organism evidence="2 3">
    <name type="scientific">Nocardioides panaciterrulae</name>
    <dbReference type="NCBI Taxonomy" id="661492"/>
    <lineage>
        <taxon>Bacteria</taxon>
        <taxon>Bacillati</taxon>
        <taxon>Actinomycetota</taxon>
        <taxon>Actinomycetes</taxon>
        <taxon>Propionibacteriales</taxon>
        <taxon>Nocardioidaceae</taxon>
        <taxon>Nocardioides</taxon>
    </lineage>
</organism>
<keyword evidence="3" id="KW-1185">Reference proteome</keyword>
<gene>
    <name evidence="1" type="ORF">BJZ21_000037</name>
    <name evidence="2" type="ORF">BJZ21_004069</name>
</gene>
<proteinExistence type="predicted"/>
<dbReference type="InterPro" id="IPR024524">
    <property type="entry name" value="DUF3800"/>
</dbReference>
<dbReference type="Proteomes" id="UP000535511">
    <property type="component" value="Unassembled WGS sequence"/>
</dbReference>
<comment type="caution">
    <text evidence="2">The sequence shown here is derived from an EMBL/GenBank/DDBJ whole genome shotgun (WGS) entry which is preliminary data.</text>
</comment>
<evidence type="ECO:0008006" key="4">
    <source>
        <dbReference type="Google" id="ProtNLM"/>
    </source>
</evidence>
<dbReference type="Pfam" id="PF12686">
    <property type="entry name" value="DUF3800"/>
    <property type="match status" value="1"/>
</dbReference>
<dbReference type="EMBL" id="JACCBG010000001">
    <property type="protein sequence ID" value="NYD43986.1"/>
    <property type="molecule type" value="Genomic_DNA"/>
</dbReference>
<dbReference type="AlphaFoldDB" id="A0A7Y9JD50"/>
<sequence>MTATTGRRLLRVYIDETGDRGVGPKASPFFAFSAVLVADEDEAHLMQAVRDLRQDFGIPAGKALHWNEHVKTFPRRQRVASLLGALTPAMVVHVAVEKAGIPQQAGMRNDHALFYNFAAGMVMERVLLAARDWPGGTRDALVRFGHVRGFKHDTTADYIDHRRRSNNPHWVPWHLMHSLHFDGQANYLGLQAADQYAGMLALAFRPDEFGGFEEHHFLRTAHQIRAVNGRRVNYGFKWLGRPATLAAIPWWRQAAWR</sequence>
<dbReference type="RefSeq" id="WP_179661905.1">
    <property type="nucleotide sequence ID" value="NZ_JACCBG010000001.1"/>
</dbReference>
<evidence type="ECO:0000313" key="2">
    <source>
        <dbReference type="EMBL" id="NYD43986.1"/>
    </source>
</evidence>
<reference evidence="2 3" key="1">
    <citation type="submission" date="2020-07" db="EMBL/GenBank/DDBJ databases">
        <title>Sequencing the genomes of 1000 actinobacteria strains.</title>
        <authorList>
            <person name="Klenk H.-P."/>
        </authorList>
    </citation>
    <scope>NUCLEOTIDE SEQUENCE [LARGE SCALE GENOMIC DNA]</scope>
    <source>
        <strain evidence="2 3">DSM 21350</strain>
    </source>
</reference>
<accession>A0A7Y9JD50</accession>